<evidence type="ECO:0000313" key="2">
    <source>
        <dbReference type="Proteomes" id="UP000028781"/>
    </source>
</evidence>
<dbReference type="InterPro" id="IPR019300">
    <property type="entry name" value="CooT"/>
</dbReference>
<gene>
    <name evidence="1" type="ORF">JH146_0122</name>
</gene>
<protein>
    <submittedName>
        <fullName evidence="1">RNA-binding protein</fullName>
    </submittedName>
</protein>
<proteinExistence type="predicted"/>
<dbReference type="AlphaFoldDB" id="A0A076LEY0"/>
<keyword evidence="2" id="KW-1185">Reference proteome</keyword>
<dbReference type="Pfam" id="PF10133">
    <property type="entry name" value="CooT"/>
    <property type="match status" value="1"/>
</dbReference>
<dbReference type="EMBL" id="CP009149">
    <property type="protein sequence ID" value="AIJ04973.1"/>
    <property type="molecule type" value="Genomic_DNA"/>
</dbReference>
<dbReference type="Proteomes" id="UP000028781">
    <property type="component" value="Chromosome"/>
</dbReference>
<dbReference type="HOGENOM" id="CLU_200895_3_0_2"/>
<evidence type="ECO:0000313" key="1">
    <source>
        <dbReference type="EMBL" id="AIJ04973.1"/>
    </source>
</evidence>
<sequence length="44" mass="5069">MEDVMIVEKEGDKIIAIDLFGEKKEFVGEIKKIDLNENKIFIEG</sequence>
<accession>A0A076LEY0</accession>
<dbReference type="KEGG" id="mjh:JH146_0122"/>
<reference evidence="1 2" key="1">
    <citation type="journal article" date="2015" name="Int. J. Syst. Evol. Microbiol.">
        <title>M ethanocaldococcus bathoardescens sp. nov., a hyperthermophilic methanogen isolated from a volcanically active deep-sea hydrothermal vent.</title>
        <authorList>
            <person name="Stewart L.C."/>
            <person name="Jung J.H."/>
            <person name="Kim Y.T."/>
            <person name="Kwon S.W."/>
            <person name="Park C.S."/>
            <person name="Holden J.F."/>
        </authorList>
    </citation>
    <scope>NUCLEOTIDE SEQUENCE [LARGE SCALE GENOMIC DNA]</scope>
    <source>
        <strain evidence="1 2">JH146</strain>
    </source>
</reference>
<dbReference type="STRING" id="1301915.JH146_0122"/>
<name>A0A076LEY0_9EURY</name>
<organism evidence="1 2">
    <name type="scientific">Methanocaldococcus bathoardescens</name>
    <dbReference type="NCBI Taxonomy" id="1301915"/>
    <lineage>
        <taxon>Archaea</taxon>
        <taxon>Methanobacteriati</taxon>
        <taxon>Methanobacteriota</taxon>
        <taxon>Methanomada group</taxon>
        <taxon>Methanococci</taxon>
        <taxon>Methanococcales</taxon>
        <taxon>Methanocaldococcaceae</taxon>
        <taxon>Methanocaldococcus</taxon>
    </lineage>
</organism>